<reference evidence="3 4" key="1">
    <citation type="submission" date="2015-02" db="EMBL/GenBank/DDBJ databases">
        <authorList>
            <person name="Ju K.-S."/>
            <person name="Doroghazi J.R."/>
            <person name="Metcalf W."/>
        </authorList>
    </citation>
    <scope>NUCLEOTIDE SEQUENCE [LARGE SCALE GENOMIC DNA]</scope>
    <source>
        <strain evidence="3 4">ATCC 31215</strain>
    </source>
</reference>
<evidence type="ECO:0000313" key="3">
    <source>
        <dbReference type="EMBL" id="KJS57847.1"/>
    </source>
</evidence>
<feature type="region of interest" description="Disordered" evidence="1">
    <location>
        <begin position="24"/>
        <end position="79"/>
    </location>
</feature>
<keyword evidence="4" id="KW-1185">Reference proteome</keyword>
<dbReference type="RefSeq" id="WP_045705661.1">
    <property type="nucleotide sequence ID" value="NZ_JZKH01000198.1"/>
</dbReference>
<name>A0A0F2T7Y4_STRR3</name>
<gene>
    <name evidence="3" type="ORF">VM95_37105</name>
</gene>
<evidence type="ECO:0000313" key="4">
    <source>
        <dbReference type="Proteomes" id="UP000033699"/>
    </source>
</evidence>
<protein>
    <submittedName>
        <fullName evidence="3">Uncharacterized protein</fullName>
    </submittedName>
</protein>
<dbReference type="Proteomes" id="UP000033699">
    <property type="component" value="Unassembled WGS sequence"/>
</dbReference>
<accession>A0A0F2T7Y4</accession>
<keyword evidence="2" id="KW-0732">Signal</keyword>
<evidence type="ECO:0000256" key="1">
    <source>
        <dbReference type="SAM" id="MobiDB-lite"/>
    </source>
</evidence>
<sequence>MNRRLAVTATALCLLTATLATAAPASAGEPAPSGAPVAADHASVRLHGSGTRAHEPAPGLSKTGRGPPIPTRFRCPRTG</sequence>
<dbReference type="EMBL" id="JZKH01000198">
    <property type="protein sequence ID" value="KJS57847.1"/>
    <property type="molecule type" value="Genomic_DNA"/>
</dbReference>
<feature type="chain" id="PRO_5002459665" evidence="2">
    <location>
        <begin position="23"/>
        <end position="79"/>
    </location>
</feature>
<organism evidence="3 4">
    <name type="scientific">Streptomyces rubellomurinus (strain ATCC 31215)</name>
    <dbReference type="NCBI Taxonomy" id="359131"/>
    <lineage>
        <taxon>Bacteria</taxon>
        <taxon>Bacillati</taxon>
        <taxon>Actinomycetota</taxon>
        <taxon>Actinomycetes</taxon>
        <taxon>Kitasatosporales</taxon>
        <taxon>Streptomycetaceae</taxon>
        <taxon>Streptomyces</taxon>
    </lineage>
</organism>
<dbReference type="PATRIC" id="fig|359131.3.peg.2558"/>
<feature type="signal peptide" evidence="2">
    <location>
        <begin position="1"/>
        <end position="22"/>
    </location>
</feature>
<evidence type="ECO:0000256" key="2">
    <source>
        <dbReference type="SAM" id="SignalP"/>
    </source>
</evidence>
<feature type="compositionally biased region" description="Low complexity" evidence="1">
    <location>
        <begin position="24"/>
        <end position="39"/>
    </location>
</feature>
<dbReference type="AlphaFoldDB" id="A0A0F2T7Y4"/>
<comment type="caution">
    <text evidence="3">The sequence shown here is derived from an EMBL/GenBank/DDBJ whole genome shotgun (WGS) entry which is preliminary data.</text>
</comment>
<proteinExistence type="predicted"/>